<evidence type="ECO:0000256" key="2">
    <source>
        <dbReference type="PIRSR" id="PIRSR620023-2"/>
    </source>
</evidence>
<dbReference type="EMBL" id="LGSI01000041">
    <property type="protein sequence ID" value="OCR24698.1"/>
    <property type="molecule type" value="Genomic_DNA"/>
</dbReference>
<proteinExistence type="predicted"/>
<organism evidence="4 5">
    <name type="scientific">Pseudomonas syringae</name>
    <dbReference type="NCBI Taxonomy" id="317"/>
    <lineage>
        <taxon>Bacteria</taxon>
        <taxon>Pseudomonadati</taxon>
        <taxon>Pseudomonadota</taxon>
        <taxon>Gammaproteobacteria</taxon>
        <taxon>Pseudomonadales</taxon>
        <taxon>Pseudomonadaceae</taxon>
        <taxon>Pseudomonas</taxon>
    </lineage>
</organism>
<dbReference type="PANTHER" id="PTHR21015:SF22">
    <property type="entry name" value="GLYCOSYLTRANSFERASE"/>
    <property type="match status" value="1"/>
</dbReference>
<dbReference type="Pfam" id="PF04101">
    <property type="entry name" value="Glyco_tran_28_C"/>
    <property type="match status" value="1"/>
</dbReference>
<reference evidence="4 5" key="1">
    <citation type="submission" date="2015-07" db="EMBL/GenBank/DDBJ databases">
        <title>Draft genome sequence of a diazotrophic, plant growth-promoting rhizobacterium of the Pseudomonas syringae complex.</title>
        <authorList>
            <person name="Patten C.L."/>
            <person name="Jeong H."/>
        </authorList>
    </citation>
    <scope>NUCLEOTIDE SEQUENCE [LARGE SCALE GENOMIC DNA]</scope>
    <source>
        <strain evidence="4 5">GR12-2</strain>
    </source>
</reference>
<dbReference type="GO" id="GO:0016758">
    <property type="term" value="F:hexosyltransferase activity"/>
    <property type="evidence" value="ECO:0007669"/>
    <property type="project" value="InterPro"/>
</dbReference>
<feature type="active site" description="Proton acceptor" evidence="1">
    <location>
        <position position="17"/>
    </location>
</feature>
<dbReference type="InterPro" id="IPR007235">
    <property type="entry name" value="Glyco_trans_28_C"/>
</dbReference>
<dbReference type="Gene3D" id="3.40.50.11190">
    <property type="match status" value="1"/>
</dbReference>
<evidence type="ECO:0000256" key="1">
    <source>
        <dbReference type="PIRSR" id="PIRSR620023-1"/>
    </source>
</evidence>
<accession>A0A1C7Z8B5</accession>
<dbReference type="InterPro" id="IPR020023">
    <property type="entry name" value="PseG"/>
</dbReference>
<comment type="caution">
    <text evidence="4">The sequence shown here is derived from an EMBL/GenBank/DDBJ whole genome shotgun (WGS) entry which is preliminary data.</text>
</comment>
<dbReference type="Proteomes" id="UP000093104">
    <property type="component" value="Unassembled WGS sequence"/>
</dbReference>
<dbReference type="PATRIC" id="fig|317.243.peg.1308"/>
<dbReference type="AlphaFoldDB" id="A0A1C7Z8B5"/>
<keyword evidence="4" id="KW-0808">Transferase</keyword>
<feature type="binding site" evidence="2">
    <location>
        <position position="169"/>
    </location>
    <ligand>
        <name>substrate</name>
    </ligand>
</feature>
<evidence type="ECO:0000313" key="5">
    <source>
        <dbReference type="Proteomes" id="UP000093104"/>
    </source>
</evidence>
<evidence type="ECO:0000313" key="4">
    <source>
        <dbReference type="EMBL" id="OCR24698.1"/>
    </source>
</evidence>
<name>A0A1C7Z8B5_PSESX</name>
<dbReference type="SUPFAM" id="SSF53756">
    <property type="entry name" value="UDP-Glycosyltransferase/glycogen phosphorylase"/>
    <property type="match status" value="1"/>
</dbReference>
<dbReference type="Gene3D" id="3.40.50.2000">
    <property type="entry name" value="Glycogen Phosphorylase B"/>
    <property type="match status" value="1"/>
</dbReference>
<dbReference type="GO" id="GO:0016779">
    <property type="term" value="F:nucleotidyltransferase activity"/>
    <property type="evidence" value="ECO:0007669"/>
    <property type="project" value="UniProtKB-KW"/>
</dbReference>
<gene>
    <name evidence="4" type="ORF">AFK24_12795</name>
</gene>
<sequence length="361" mass="39381">MRVLIRADASLNIGSGHIARCTALADVLRNSGAQVSFACRLLPGHLSSRLQAQGYTVHALPAHYADEQSGIDIEALLPCQEDIDALAQALPAQERFDWLIVDHYGLAADWETAARRFAPRIMAIDDLANRPHAVDVLLDQNFSGTPQAYAPWITAQCQALLGPHFALLRDEFQCEPIQIRPRVKRVIVNFGGFDAAGQSWIAMRALLAYPQLEVDFIAGIDNPEWLAMQALAEGRLNWRLQIQVSDFSRLMAEADLFIGAGGGTTWERAALGLPTICVAVAANQKANAEQLAEAGAHLYIGTREKASVQTLRQAIEHLMHNEELRQSLAAQSRKLVDGKGARRVAAVLSAAVPGFNASEQR</sequence>
<evidence type="ECO:0000259" key="3">
    <source>
        <dbReference type="Pfam" id="PF04101"/>
    </source>
</evidence>
<feature type="binding site" evidence="2">
    <location>
        <position position="267"/>
    </location>
    <ligand>
        <name>substrate</name>
    </ligand>
</feature>
<feature type="domain" description="Glycosyl transferase family 28 C-terminal" evidence="3">
    <location>
        <begin position="243"/>
        <end position="332"/>
    </location>
</feature>
<keyword evidence="4" id="KW-0548">Nucleotidyltransferase</keyword>
<protein>
    <submittedName>
        <fullName evidence="4">Acetylneuraminate cytidylyltransferase</fullName>
    </submittedName>
</protein>
<dbReference type="PANTHER" id="PTHR21015">
    <property type="entry name" value="UDP-N-ACETYLGLUCOSAMINE--N-ACETYLMURAMYL-(PENTAPEPTIDE) PYROPHOSPHORYL-UNDECAPRENOL N-ACETYLGLUCOSAMINE TRANSFERASE 1"/>
    <property type="match status" value="1"/>
</dbReference>
<dbReference type="NCBIfam" id="TIGR03590">
    <property type="entry name" value="PseG"/>
    <property type="match status" value="1"/>
</dbReference>